<name>A0ABY5T2D0_9VIRU</name>
<evidence type="ECO:0000313" key="2">
    <source>
        <dbReference type="Proteomes" id="UP001160541"/>
    </source>
</evidence>
<sequence>METVKYLASIISLIMQQPKIGTILDEDGLDPEINYGNIGIKDYHAFIDLYGLLNGIEEVETTPIHDVNNGNGYDFAMTTPITLRFFHWK</sequence>
<organism evidence="1 2">
    <name type="scientific">Bacteriophage sp</name>
    <dbReference type="NCBI Taxonomy" id="38018"/>
    <lineage>
        <taxon>Viruses</taxon>
    </lineage>
</organism>
<accession>A0ABY5T2D0</accession>
<reference evidence="1" key="1">
    <citation type="submission" date="2022-07" db="EMBL/GenBank/DDBJ databases">
        <title>High-quality bacteriophage genomes in the Japanese 4D cohort.</title>
        <authorList>
            <person name="Nishijima S."/>
        </authorList>
    </citation>
    <scope>NUCLEOTIDE SEQUENCE</scope>
    <source>
        <strain evidence="1">0049_62566</strain>
    </source>
</reference>
<keyword evidence="2" id="KW-1185">Reference proteome</keyword>
<protein>
    <submittedName>
        <fullName evidence="1">Uncharacterized protein</fullName>
    </submittedName>
</protein>
<dbReference type="Proteomes" id="UP001160541">
    <property type="component" value="Segment"/>
</dbReference>
<proteinExistence type="predicted"/>
<evidence type="ECO:0000313" key="1">
    <source>
        <dbReference type="EMBL" id="UVM80033.1"/>
    </source>
</evidence>
<dbReference type="EMBL" id="OP030734">
    <property type="protein sequence ID" value="UVM80033.1"/>
    <property type="molecule type" value="Genomic_DNA"/>
</dbReference>